<evidence type="ECO:0000256" key="7">
    <source>
        <dbReference type="ARBA" id="ARBA00023004"/>
    </source>
</evidence>
<dbReference type="GO" id="GO:0006643">
    <property type="term" value="P:membrane lipid metabolic process"/>
    <property type="evidence" value="ECO:0007669"/>
    <property type="project" value="TreeGrafter"/>
</dbReference>
<evidence type="ECO:0000313" key="19">
    <source>
        <dbReference type="EMBL" id="RWS13041.1"/>
    </source>
</evidence>
<dbReference type="OrthoDB" id="6354873at2759"/>
<accession>A0A3S3Q336</accession>
<keyword evidence="7" id="KW-0408">Iron</keyword>
<dbReference type="EC" id="1.14.16.5" evidence="11"/>
<reference evidence="19 20" key="1">
    <citation type="journal article" date="2018" name="Gigascience">
        <title>Genomes of trombidid mites reveal novel predicted allergens and laterally-transferred genes associated with secondary metabolism.</title>
        <authorList>
            <person name="Dong X."/>
            <person name="Chaisiri K."/>
            <person name="Xia D."/>
            <person name="Armstrong S.D."/>
            <person name="Fang Y."/>
            <person name="Donnelly M.J."/>
            <person name="Kadowaki T."/>
            <person name="McGarry J.W."/>
            <person name="Darby A.C."/>
            <person name="Makepeace B.L."/>
        </authorList>
    </citation>
    <scope>NUCLEOTIDE SEQUENCE [LARGE SCALE GENOMIC DNA]</scope>
    <source>
        <strain evidence="19">UoL-WK</strain>
    </source>
</reference>
<dbReference type="GO" id="GO:0005506">
    <property type="term" value="F:iron ion binding"/>
    <property type="evidence" value="ECO:0007669"/>
    <property type="project" value="InterPro"/>
</dbReference>
<dbReference type="GO" id="GO:0050479">
    <property type="term" value="F:glyceryl-ether monooxygenase activity"/>
    <property type="evidence" value="ECO:0007669"/>
    <property type="project" value="UniProtKB-EC"/>
</dbReference>
<dbReference type="GO" id="GO:0008610">
    <property type="term" value="P:lipid biosynthetic process"/>
    <property type="evidence" value="ECO:0007669"/>
    <property type="project" value="InterPro"/>
</dbReference>
<evidence type="ECO:0000256" key="6">
    <source>
        <dbReference type="ARBA" id="ARBA00023002"/>
    </source>
</evidence>
<feature type="domain" description="Fatty acid hydroxylase" evidence="15">
    <location>
        <begin position="32"/>
        <end position="163"/>
    </location>
</feature>
<dbReference type="Pfam" id="PF04116">
    <property type="entry name" value="FA_hydroxylase"/>
    <property type="match status" value="1"/>
</dbReference>
<keyword evidence="9 14" id="KW-0472">Membrane</keyword>
<evidence type="ECO:0000256" key="8">
    <source>
        <dbReference type="ARBA" id="ARBA00023098"/>
    </source>
</evidence>
<comment type="catalytic activity">
    <reaction evidence="13">
        <text>1-O-(1,2-saturated-alkyl)-sn-glycerol + (6R)-L-erythro-5,6,7,8-tetrahydrobiopterin + O2 = a 1-(1-hydroxyalkyl)-sn-glycerol + (6R)-L-erythro-6,7-dihydrobiopterin + H2O</text>
        <dbReference type="Rhea" id="RHEA:36255"/>
        <dbReference type="ChEBI" id="CHEBI:15377"/>
        <dbReference type="ChEBI" id="CHEBI:15379"/>
        <dbReference type="ChEBI" id="CHEBI:43120"/>
        <dbReference type="ChEBI" id="CHEBI:59560"/>
        <dbReference type="ChEBI" id="CHEBI:73418"/>
        <dbReference type="ChEBI" id="CHEBI:83957"/>
        <dbReference type="EC" id="1.14.16.5"/>
    </reaction>
</comment>
<sequence>IKVRSIEVLVYCFVYDNFRLYSLPWDSPWTWYICLLGIDFCFYWAHRIAHEVNFIWAIHQAHHSAEDFVFTSALRQAVLQPFTAWMTYVPLALFIPPPIFLAHLQLGELYMFWLHTEVIHKLGPLEYIFNTPSHHRVHHARNPKYIDRNYAGTFIIWDRMFGTFEPEDPNEPIVYGLVHPVQSYNPFYLQLHHWGAMYEKMKSLPGWKNKILVPFMGPGWEPGKPRLGLREDIPKIEHPVAIWDPQIHLIDKIYVVYHFALTILFYHELTERHGEMHQFIVTCSILSLIATITSLGFILEGR</sequence>
<keyword evidence="6" id="KW-0560">Oxidoreductase</keyword>
<gene>
    <name evidence="18" type="ORF">B4U79_03927</name>
    <name evidence="19" type="ORF">B4U79_13487</name>
    <name evidence="17" type="ORF">B4U79_14762</name>
</gene>
<keyword evidence="8" id="KW-0443">Lipid metabolism</keyword>
<dbReference type="InterPro" id="IPR006694">
    <property type="entry name" value="Fatty_acid_hydroxylase"/>
</dbReference>
<keyword evidence="19" id="KW-0503">Monooxygenase</keyword>
<evidence type="ECO:0000256" key="4">
    <source>
        <dbReference type="ARBA" id="ARBA00022824"/>
    </source>
</evidence>
<evidence type="ECO:0000259" key="15">
    <source>
        <dbReference type="Pfam" id="PF04116"/>
    </source>
</evidence>
<dbReference type="EMBL" id="NCKU01006908">
    <property type="protein sequence ID" value="RWS03055.1"/>
    <property type="molecule type" value="Genomic_DNA"/>
</dbReference>
<protein>
    <recommendedName>
        <fullName evidence="12">Alkylglycerol monooxygenase</fullName>
        <ecNumber evidence="11">1.14.16.5</ecNumber>
    </recommendedName>
</protein>
<dbReference type="Pfam" id="PF24858">
    <property type="entry name" value="AGMP_C"/>
    <property type="match status" value="1"/>
</dbReference>
<evidence type="ECO:0000256" key="14">
    <source>
        <dbReference type="SAM" id="Phobius"/>
    </source>
</evidence>
<dbReference type="STRING" id="1965070.A0A3S3Q336"/>
<evidence type="ECO:0000256" key="3">
    <source>
        <dbReference type="ARBA" id="ARBA00022692"/>
    </source>
</evidence>
<dbReference type="Proteomes" id="UP000285301">
    <property type="component" value="Unassembled WGS sequence"/>
</dbReference>
<comment type="caution">
    <text evidence="19">The sequence shown here is derived from an EMBL/GenBank/DDBJ whole genome shotgun (WGS) entry which is preliminary data.</text>
</comment>
<dbReference type="EMBL" id="NCKU01001122">
    <property type="protein sequence ID" value="RWS13041.1"/>
    <property type="molecule type" value="Genomic_DNA"/>
</dbReference>
<evidence type="ECO:0000313" key="18">
    <source>
        <dbReference type="EMBL" id="RWS13034.1"/>
    </source>
</evidence>
<keyword evidence="4" id="KW-0256">Endoplasmic reticulum</keyword>
<keyword evidence="5 14" id="KW-1133">Transmembrane helix</keyword>
<evidence type="ECO:0000256" key="11">
    <source>
        <dbReference type="ARBA" id="ARBA00039026"/>
    </source>
</evidence>
<dbReference type="AlphaFoldDB" id="A0A3S3Q336"/>
<feature type="domain" description="Alkylglycerol monooxygenase C-terminal" evidence="16">
    <location>
        <begin position="252"/>
        <end position="302"/>
    </location>
</feature>
<dbReference type="EMBL" id="NCKU01001127">
    <property type="protein sequence ID" value="RWS13034.1"/>
    <property type="molecule type" value="Genomic_DNA"/>
</dbReference>
<dbReference type="InterPro" id="IPR051689">
    <property type="entry name" value="Sterol_desaturase/TMEM195"/>
</dbReference>
<evidence type="ECO:0000256" key="10">
    <source>
        <dbReference type="ARBA" id="ARBA00038190"/>
    </source>
</evidence>
<evidence type="ECO:0000259" key="16">
    <source>
        <dbReference type="Pfam" id="PF24858"/>
    </source>
</evidence>
<dbReference type="InterPro" id="IPR056853">
    <property type="entry name" value="AGMP_C"/>
</dbReference>
<dbReference type="GO" id="GO:0005789">
    <property type="term" value="C:endoplasmic reticulum membrane"/>
    <property type="evidence" value="ECO:0007669"/>
    <property type="project" value="UniProtKB-SubCell"/>
</dbReference>
<dbReference type="PANTHER" id="PTHR21624:SF1">
    <property type="entry name" value="ALKYLGLYCEROL MONOOXYGENASE"/>
    <property type="match status" value="1"/>
</dbReference>
<keyword evidence="3 14" id="KW-0812">Transmembrane</keyword>
<dbReference type="PANTHER" id="PTHR21624">
    <property type="entry name" value="STEROL DESATURASE-RELATED PROTEIN"/>
    <property type="match status" value="1"/>
</dbReference>
<feature type="transmembrane region" description="Helical" evidence="14">
    <location>
        <begin position="279"/>
        <end position="299"/>
    </location>
</feature>
<evidence type="ECO:0000256" key="13">
    <source>
        <dbReference type="ARBA" id="ARBA00047556"/>
    </source>
</evidence>
<evidence type="ECO:0000256" key="12">
    <source>
        <dbReference type="ARBA" id="ARBA00040992"/>
    </source>
</evidence>
<evidence type="ECO:0000313" key="17">
    <source>
        <dbReference type="EMBL" id="RWS03055.1"/>
    </source>
</evidence>
<evidence type="ECO:0000256" key="1">
    <source>
        <dbReference type="ARBA" id="ARBA00001962"/>
    </source>
</evidence>
<comment type="subcellular location">
    <subcellularLocation>
        <location evidence="2">Endoplasmic reticulum membrane</location>
        <topology evidence="2">Multi-pass membrane protein</topology>
    </subcellularLocation>
</comment>
<reference evidence="19" key="2">
    <citation type="submission" date="2018-11" db="EMBL/GenBank/DDBJ databases">
        <title>Trombidioid mite genomics.</title>
        <authorList>
            <person name="Dong X."/>
        </authorList>
    </citation>
    <scope>NUCLEOTIDE SEQUENCE</scope>
    <source>
        <strain evidence="19">UoL-WK</strain>
    </source>
</reference>
<name>A0A3S3Q336_9ACAR</name>
<feature type="non-terminal residue" evidence="19">
    <location>
        <position position="1"/>
    </location>
</feature>
<comment type="similarity">
    <text evidence="10">Belongs to the sterol desaturase family. TMEM195 subfamily.</text>
</comment>
<proteinExistence type="inferred from homology"/>
<comment type="cofactor">
    <cofactor evidence="1">
        <name>Fe cation</name>
        <dbReference type="ChEBI" id="CHEBI:24875"/>
    </cofactor>
</comment>
<evidence type="ECO:0000313" key="20">
    <source>
        <dbReference type="Proteomes" id="UP000285301"/>
    </source>
</evidence>
<evidence type="ECO:0000256" key="5">
    <source>
        <dbReference type="ARBA" id="ARBA00022989"/>
    </source>
</evidence>
<evidence type="ECO:0000256" key="2">
    <source>
        <dbReference type="ARBA" id="ARBA00004477"/>
    </source>
</evidence>
<evidence type="ECO:0000256" key="9">
    <source>
        <dbReference type="ARBA" id="ARBA00023136"/>
    </source>
</evidence>
<organism evidence="19 20">
    <name type="scientific">Dinothrombium tinctorium</name>
    <dbReference type="NCBI Taxonomy" id="1965070"/>
    <lineage>
        <taxon>Eukaryota</taxon>
        <taxon>Metazoa</taxon>
        <taxon>Ecdysozoa</taxon>
        <taxon>Arthropoda</taxon>
        <taxon>Chelicerata</taxon>
        <taxon>Arachnida</taxon>
        <taxon>Acari</taxon>
        <taxon>Acariformes</taxon>
        <taxon>Trombidiformes</taxon>
        <taxon>Prostigmata</taxon>
        <taxon>Anystina</taxon>
        <taxon>Parasitengona</taxon>
        <taxon>Trombidioidea</taxon>
        <taxon>Trombidiidae</taxon>
        <taxon>Dinothrombium</taxon>
    </lineage>
</organism>
<keyword evidence="20" id="KW-1185">Reference proteome</keyword>